<gene>
    <name evidence="1" type="ORF">Cgig2_002673</name>
</gene>
<name>A0A9Q1K216_9CARY</name>
<dbReference type="Proteomes" id="UP001153076">
    <property type="component" value="Unassembled WGS sequence"/>
</dbReference>
<protein>
    <submittedName>
        <fullName evidence="1">Uncharacterized protein</fullName>
    </submittedName>
</protein>
<organism evidence="1 2">
    <name type="scientific">Carnegiea gigantea</name>
    <dbReference type="NCBI Taxonomy" id="171969"/>
    <lineage>
        <taxon>Eukaryota</taxon>
        <taxon>Viridiplantae</taxon>
        <taxon>Streptophyta</taxon>
        <taxon>Embryophyta</taxon>
        <taxon>Tracheophyta</taxon>
        <taxon>Spermatophyta</taxon>
        <taxon>Magnoliopsida</taxon>
        <taxon>eudicotyledons</taxon>
        <taxon>Gunneridae</taxon>
        <taxon>Pentapetalae</taxon>
        <taxon>Caryophyllales</taxon>
        <taxon>Cactineae</taxon>
        <taxon>Cactaceae</taxon>
        <taxon>Cactoideae</taxon>
        <taxon>Echinocereeae</taxon>
        <taxon>Carnegiea</taxon>
    </lineage>
</organism>
<proteinExistence type="predicted"/>
<evidence type="ECO:0000313" key="1">
    <source>
        <dbReference type="EMBL" id="KAJ8435716.1"/>
    </source>
</evidence>
<accession>A0A9Q1K216</accession>
<reference evidence="1" key="1">
    <citation type="submission" date="2022-04" db="EMBL/GenBank/DDBJ databases">
        <title>Carnegiea gigantea Genome sequencing and assembly v2.</title>
        <authorList>
            <person name="Copetti D."/>
            <person name="Sanderson M.J."/>
            <person name="Burquez A."/>
            <person name="Wojciechowski M.F."/>
        </authorList>
    </citation>
    <scope>NUCLEOTIDE SEQUENCE</scope>
    <source>
        <strain evidence="1">SGP5-SGP5p</strain>
        <tissue evidence="1">Aerial part</tissue>
    </source>
</reference>
<comment type="caution">
    <text evidence="1">The sequence shown here is derived from an EMBL/GenBank/DDBJ whole genome shotgun (WGS) entry which is preliminary data.</text>
</comment>
<dbReference type="EMBL" id="JAKOGI010000392">
    <property type="protein sequence ID" value="KAJ8435716.1"/>
    <property type="molecule type" value="Genomic_DNA"/>
</dbReference>
<sequence>MKRKSYFQCFTFDFFSMAVMKPGLLFLGLLGAVWTVYTRLNAHAEPVKSRARNSYTSRERLIHGGICLGDHKGAPGRQEELVDAPSKDELLNELSEEELEEAFYEVGLVLVVATSAPSLDEDGAKQGLPCVPSVSSSLGDLMHGVDLVFAILRTRKSGYITSTSGLRTLGVGEYLQLNHEGVPGNLFGFPTLILSGDICHRLAINKGREARELRIAALHLGTGQPLRNGVGCLVPCTLTLAGRRDKLHLLGVTTFIFGPLTLIHIVECGPAGTLAPRPGPPFPAPRPHQSRPSQAAPLASTISSFFRFPRRLDQPSAFPNAAVTSPSKLRHSATALTTPGECLGHCYLLLGDLWGIRSTGGSQVPGLNQLLGAQGRTPSSLRSGPYSLRWGGLFLETRSSVPSRLTSGAPKCRLFGSGFSCVSRGGRCGPIGTTLNSLTLSNR</sequence>
<evidence type="ECO:0000313" key="2">
    <source>
        <dbReference type="Proteomes" id="UP001153076"/>
    </source>
</evidence>
<keyword evidence="2" id="KW-1185">Reference proteome</keyword>
<dbReference type="AlphaFoldDB" id="A0A9Q1K216"/>